<accession>A0ABS5KU76</accession>
<comment type="caution">
    <text evidence="4">The sequence shown here is derived from an EMBL/GenBank/DDBJ whole genome shotgun (WGS) entry which is preliminary data.</text>
</comment>
<evidence type="ECO:0000256" key="1">
    <source>
        <dbReference type="ARBA" id="ARBA00009129"/>
    </source>
</evidence>
<gene>
    <name evidence="4" type="ORF">KGQ19_22150</name>
</gene>
<dbReference type="InterPro" id="IPR036629">
    <property type="entry name" value="YjbJ_sf"/>
</dbReference>
<evidence type="ECO:0000256" key="2">
    <source>
        <dbReference type="SAM" id="MobiDB-lite"/>
    </source>
</evidence>
<comment type="similarity">
    <text evidence="1">Belongs to the UPF0337 (CsbD) family.</text>
</comment>
<organism evidence="4 5">
    <name type="scientific">Catenulispora pinistramenti</name>
    <dbReference type="NCBI Taxonomy" id="2705254"/>
    <lineage>
        <taxon>Bacteria</taxon>
        <taxon>Bacillati</taxon>
        <taxon>Actinomycetota</taxon>
        <taxon>Actinomycetes</taxon>
        <taxon>Catenulisporales</taxon>
        <taxon>Catenulisporaceae</taxon>
        <taxon>Catenulispora</taxon>
    </lineage>
</organism>
<feature type="domain" description="CsbD-like" evidence="3">
    <location>
        <begin position="5"/>
        <end position="53"/>
    </location>
</feature>
<evidence type="ECO:0000313" key="4">
    <source>
        <dbReference type="EMBL" id="MBS2549569.1"/>
    </source>
</evidence>
<evidence type="ECO:0000259" key="3">
    <source>
        <dbReference type="Pfam" id="PF05532"/>
    </source>
</evidence>
<feature type="region of interest" description="Disordered" evidence="2">
    <location>
        <begin position="1"/>
        <end position="41"/>
    </location>
</feature>
<feature type="compositionally biased region" description="Basic and acidic residues" evidence="2">
    <location>
        <begin position="13"/>
        <end position="41"/>
    </location>
</feature>
<dbReference type="Gene3D" id="1.10.1470.10">
    <property type="entry name" value="YjbJ"/>
    <property type="match status" value="1"/>
</dbReference>
<dbReference type="EMBL" id="JAAFYZ010000076">
    <property type="protein sequence ID" value="MBS2549569.1"/>
    <property type="molecule type" value="Genomic_DNA"/>
</dbReference>
<sequence>MSDLTNKGQEAVGKAKEKVGEFTGDRDMEAEGKADQTESKFKQLADDAKDMAENVADRVKDAFKK</sequence>
<dbReference type="Pfam" id="PF05532">
    <property type="entry name" value="CsbD"/>
    <property type="match status" value="1"/>
</dbReference>
<dbReference type="RefSeq" id="WP_212011128.1">
    <property type="nucleotide sequence ID" value="NZ_JAAFYZ010000076.1"/>
</dbReference>
<reference evidence="4 5" key="1">
    <citation type="submission" date="2020-02" db="EMBL/GenBank/DDBJ databases">
        <title>Acidophilic actinobacteria isolated from forest soil.</title>
        <authorList>
            <person name="Golinska P."/>
        </authorList>
    </citation>
    <scope>NUCLEOTIDE SEQUENCE [LARGE SCALE GENOMIC DNA]</scope>
    <source>
        <strain evidence="4 5">NL8</strain>
    </source>
</reference>
<protein>
    <submittedName>
        <fullName evidence="4">CsbD family protein</fullName>
    </submittedName>
</protein>
<dbReference type="InterPro" id="IPR008462">
    <property type="entry name" value="CsbD"/>
</dbReference>
<name>A0ABS5KU76_9ACTN</name>
<dbReference type="Proteomes" id="UP000730482">
    <property type="component" value="Unassembled WGS sequence"/>
</dbReference>
<dbReference type="SUPFAM" id="SSF69047">
    <property type="entry name" value="Hypothetical protein YjbJ"/>
    <property type="match status" value="1"/>
</dbReference>
<keyword evidence="5" id="KW-1185">Reference proteome</keyword>
<proteinExistence type="inferred from homology"/>
<evidence type="ECO:0000313" key="5">
    <source>
        <dbReference type="Proteomes" id="UP000730482"/>
    </source>
</evidence>